<evidence type="ECO:0000259" key="6">
    <source>
        <dbReference type="PROSITE" id="PS50850"/>
    </source>
</evidence>
<dbReference type="EMBL" id="CAWYQH010000130">
    <property type="protein sequence ID" value="CAK8692454.1"/>
    <property type="molecule type" value="Genomic_DNA"/>
</dbReference>
<evidence type="ECO:0000313" key="7">
    <source>
        <dbReference type="EMBL" id="CAK8692454.1"/>
    </source>
</evidence>
<dbReference type="PROSITE" id="PS00216">
    <property type="entry name" value="SUGAR_TRANSPORT_1"/>
    <property type="match status" value="1"/>
</dbReference>
<reference evidence="7 8" key="1">
    <citation type="submission" date="2024-02" db="EMBL/GenBank/DDBJ databases">
        <authorList>
            <person name="Daric V."/>
            <person name="Darras S."/>
        </authorList>
    </citation>
    <scope>NUCLEOTIDE SEQUENCE [LARGE SCALE GENOMIC DNA]</scope>
</reference>
<dbReference type="PROSITE" id="PS50850">
    <property type="entry name" value="MFS"/>
    <property type="match status" value="1"/>
</dbReference>
<dbReference type="InterPro" id="IPR005829">
    <property type="entry name" value="Sugar_transporter_CS"/>
</dbReference>
<proteinExistence type="predicted"/>
<feature type="transmembrane region" description="Helical" evidence="5">
    <location>
        <begin position="267"/>
        <end position="285"/>
    </location>
</feature>
<evidence type="ECO:0000256" key="5">
    <source>
        <dbReference type="SAM" id="Phobius"/>
    </source>
</evidence>
<evidence type="ECO:0000256" key="3">
    <source>
        <dbReference type="ARBA" id="ARBA00022989"/>
    </source>
</evidence>
<keyword evidence="8" id="KW-1185">Reference proteome</keyword>
<organism evidence="7 8">
    <name type="scientific">Clavelina lepadiformis</name>
    <name type="common">Light-bulb sea squirt</name>
    <name type="synonym">Ascidia lepadiformis</name>
    <dbReference type="NCBI Taxonomy" id="159417"/>
    <lineage>
        <taxon>Eukaryota</taxon>
        <taxon>Metazoa</taxon>
        <taxon>Chordata</taxon>
        <taxon>Tunicata</taxon>
        <taxon>Ascidiacea</taxon>
        <taxon>Aplousobranchia</taxon>
        <taxon>Clavelinidae</taxon>
        <taxon>Clavelina</taxon>
    </lineage>
</organism>
<feature type="transmembrane region" description="Helical" evidence="5">
    <location>
        <begin position="498"/>
        <end position="518"/>
    </location>
</feature>
<comment type="caution">
    <text evidence="7">The sequence shown here is derived from an EMBL/GenBank/DDBJ whole genome shotgun (WGS) entry which is preliminary data.</text>
</comment>
<dbReference type="InterPro" id="IPR036259">
    <property type="entry name" value="MFS_trans_sf"/>
</dbReference>
<feature type="transmembrane region" description="Helical" evidence="5">
    <location>
        <begin position="469"/>
        <end position="492"/>
    </location>
</feature>
<sequence>MSLNNLLNHHEFGLYEKRLCFLLFLSSIPNIFPTMQVIVNQYTPPHSCDLTKQVKQFGSTANESLEEFMFNITIPFETNVLSGTKKRSSCNQYNVSLQSIQSFILGKVNSSYFLNQNTSTNIVPCTSFQFQGEEKSAVTEFGLICNQAWQRPLFTTMFMLGMLISSFLGGFISDRIGRKVTFLVFTYAQFVIALITSFVNNTILYGIMVFLAGASTLVNYAAASVIGSEFVHPDLRSFTYFALGMGYGVGYMLLAPVMYFIRDWRWFMRFAALVGVPYISYIWLIDETPAWLAANKKYKQLRNVLNKISEMNQKKKTREELMETLSLKTSVMETSSYSWMEIFKSLTMMGRLIIVGFSWLAVSMTYFAISFNSNNLSGDRFMNVFYAGAMELLSVAGCYFFVQYCGRRKSYMISMGVCGISIALSPFATKWNGELVVFISMLSKLMSGLTFALIFIYTLEIFPRYYRHFLLGICSSCARLGGIISPYIIYAGEEGETIAPSLCMAGITLLSVALYLFLPETNGQPLPQSVEDAVKMKGILNFTCFASAKHSRKEETKNLKEQL</sequence>
<evidence type="ECO:0000256" key="2">
    <source>
        <dbReference type="ARBA" id="ARBA00022692"/>
    </source>
</evidence>
<feature type="transmembrane region" description="Helical" evidence="5">
    <location>
        <begin position="435"/>
        <end position="457"/>
    </location>
</feature>
<keyword evidence="2 5" id="KW-0812">Transmembrane</keyword>
<keyword evidence="4 5" id="KW-0472">Membrane</keyword>
<gene>
    <name evidence="7" type="ORF">CVLEPA_LOCUS25719</name>
</gene>
<name>A0ABP0GL27_CLALP</name>
<feature type="transmembrane region" description="Helical" evidence="5">
    <location>
        <begin position="348"/>
        <end position="369"/>
    </location>
</feature>
<feature type="transmembrane region" description="Helical" evidence="5">
    <location>
        <begin position="153"/>
        <end position="173"/>
    </location>
</feature>
<dbReference type="InterPro" id="IPR020846">
    <property type="entry name" value="MFS_dom"/>
</dbReference>
<evidence type="ECO:0000256" key="4">
    <source>
        <dbReference type="ARBA" id="ARBA00023136"/>
    </source>
</evidence>
<dbReference type="Gene3D" id="1.20.1250.20">
    <property type="entry name" value="MFS general substrate transporter like domains"/>
    <property type="match status" value="1"/>
</dbReference>
<dbReference type="Pfam" id="PF00083">
    <property type="entry name" value="Sugar_tr"/>
    <property type="match status" value="1"/>
</dbReference>
<feature type="transmembrane region" description="Helical" evidence="5">
    <location>
        <begin position="180"/>
        <end position="199"/>
    </location>
</feature>
<feature type="transmembrane region" description="Helical" evidence="5">
    <location>
        <begin position="411"/>
        <end position="429"/>
    </location>
</feature>
<comment type="subcellular location">
    <subcellularLocation>
        <location evidence="1">Membrane</location>
        <topology evidence="1">Multi-pass membrane protein</topology>
    </subcellularLocation>
</comment>
<keyword evidence="3 5" id="KW-1133">Transmembrane helix</keyword>
<accession>A0ABP0GL27</accession>
<protein>
    <recommendedName>
        <fullName evidence="6">Major facilitator superfamily (MFS) profile domain-containing protein</fullName>
    </recommendedName>
</protein>
<evidence type="ECO:0000313" key="8">
    <source>
        <dbReference type="Proteomes" id="UP001642483"/>
    </source>
</evidence>
<dbReference type="Proteomes" id="UP001642483">
    <property type="component" value="Unassembled WGS sequence"/>
</dbReference>
<evidence type="ECO:0000256" key="1">
    <source>
        <dbReference type="ARBA" id="ARBA00004141"/>
    </source>
</evidence>
<dbReference type="InterPro" id="IPR005828">
    <property type="entry name" value="MFS_sugar_transport-like"/>
</dbReference>
<dbReference type="PANTHER" id="PTHR24064">
    <property type="entry name" value="SOLUTE CARRIER FAMILY 22 MEMBER"/>
    <property type="match status" value="1"/>
</dbReference>
<feature type="transmembrane region" description="Helical" evidence="5">
    <location>
        <begin position="381"/>
        <end position="402"/>
    </location>
</feature>
<feature type="transmembrane region" description="Helical" evidence="5">
    <location>
        <begin position="238"/>
        <end position="261"/>
    </location>
</feature>
<feature type="domain" description="Major facilitator superfamily (MFS) profile" evidence="6">
    <location>
        <begin position="104"/>
        <end position="523"/>
    </location>
</feature>
<feature type="transmembrane region" description="Helical" evidence="5">
    <location>
        <begin position="205"/>
        <end position="226"/>
    </location>
</feature>
<dbReference type="SUPFAM" id="SSF103473">
    <property type="entry name" value="MFS general substrate transporter"/>
    <property type="match status" value="1"/>
</dbReference>